<dbReference type="GO" id="GO:0031177">
    <property type="term" value="F:phosphopantetheine binding"/>
    <property type="evidence" value="ECO:0007669"/>
    <property type="project" value="TreeGrafter"/>
</dbReference>
<dbReference type="InterPro" id="IPR045851">
    <property type="entry name" value="AMP-bd_C_sf"/>
</dbReference>
<name>A0A3D9HA44_9PROT</name>
<dbReference type="InterPro" id="IPR001031">
    <property type="entry name" value="Thioesterase"/>
</dbReference>
<dbReference type="GO" id="GO:0005829">
    <property type="term" value="C:cytosol"/>
    <property type="evidence" value="ECO:0007669"/>
    <property type="project" value="TreeGrafter"/>
</dbReference>
<dbReference type="InterPro" id="IPR044894">
    <property type="entry name" value="TubC_N_sf"/>
</dbReference>
<dbReference type="PROSITE" id="PS50075">
    <property type="entry name" value="CARRIER"/>
    <property type="match status" value="1"/>
</dbReference>
<evidence type="ECO:0000256" key="2">
    <source>
        <dbReference type="ARBA" id="ARBA00022450"/>
    </source>
</evidence>
<dbReference type="SUPFAM" id="SSF52777">
    <property type="entry name" value="CoA-dependent acyltransferases"/>
    <property type="match status" value="2"/>
</dbReference>
<dbReference type="Proteomes" id="UP000256845">
    <property type="component" value="Unassembled WGS sequence"/>
</dbReference>
<dbReference type="InterPro" id="IPR029058">
    <property type="entry name" value="AB_hydrolase_fold"/>
</dbReference>
<dbReference type="Gene3D" id="3.30.300.30">
    <property type="match status" value="1"/>
</dbReference>
<accession>A0A3D9HA44</accession>
<dbReference type="PANTHER" id="PTHR45527">
    <property type="entry name" value="NONRIBOSOMAL PEPTIDE SYNTHETASE"/>
    <property type="match status" value="1"/>
</dbReference>
<dbReference type="InterPro" id="IPR020802">
    <property type="entry name" value="TesA-like"/>
</dbReference>
<reference evidence="5 6" key="1">
    <citation type="submission" date="2018-07" db="EMBL/GenBank/DDBJ databases">
        <title>Genomic Encyclopedia of Type Strains, Phase III (KMG-III): the genomes of soil and plant-associated and newly described type strains.</title>
        <authorList>
            <person name="Whitman W."/>
        </authorList>
    </citation>
    <scope>NUCLEOTIDE SEQUENCE [LARGE SCALE GENOMIC DNA]</scope>
    <source>
        <strain evidence="5 6">CECT 8488</strain>
    </source>
</reference>
<keyword evidence="3" id="KW-0597">Phosphoprotein</keyword>
<dbReference type="GO" id="GO:0003824">
    <property type="term" value="F:catalytic activity"/>
    <property type="evidence" value="ECO:0007669"/>
    <property type="project" value="InterPro"/>
</dbReference>
<gene>
    <name evidence="5" type="ORF">DFP90_11173</name>
</gene>
<dbReference type="SUPFAM" id="SSF53474">
    <property type="entry name" value="alpha/beta-Hydrolases"/>
    <property type="match status" value="1"/>
</dbReference>
<dbReference type="SUPFAM" id="SSF56801">
    <property type="entry name" value="Acetyl-CoA synthetase-like"/>
    <property type="match status" value="1"/>
</dbReference>
<dbReference type="PROSITE" id="PS00012">
    <property type="entry name" value="PHOSPHOPANTETHEINE"/>
    <property type="match status" value="1"/>
</dbReference>
<dbReference type="Pfam" id="PF00550">
    <property type="entry name" value="PP-binding"/>
    <property type="match status" value="1"/>
</dbReference>
<dbReference type="InterPro" id="IPR042099">
    <property type="entry name" value="ANL_N_sf"/>
</dbReference>
<dbReference type="InterPro" id="IPR023213">
    <property type="entry name" value="CAT-like_dom_sf"/>
</dbReference>
<dbReference type="GO" id="GO:0043041">
    <property type="term" value="P:amino acid activation for nonribosomal peptide biosynthetic process"/>
    <property type="evidence" value="ECO:0007669"/>
    <property type="project" value="TreeGrafter"/>
</dbReference>
<evidence type="ECO:0000313" key="5">
    <source>
        <dbReference type="EMBL" id="RED45826.1"/>
    </source>
</evidence>
<dbReference type="PROSITE" id="PS00455">
    <property type="entry name" value="AMP_BINDING"/>
    <property type="match status" value="1"/>
</dbReference>
<dbReference type="Pfam" id="PF00501">
    <property type="entry name" value="AMP-binding"/>
    <property type="match status" value="1"/>
</dbReference>
<dbReference type="InterPro" id="IPR006162">
    <property type="entry name" value="Ppantetheine_attach_site"/>
</dbReference>
<dbReference type="InterPro" id="IPR001242">
    <property type="entry name" value="Condensation_dom"/>
</dbReference>
<dbReference type="SMART" id="SM00824">
    <property type="entry name" value="PKS_TE"/>
    <property type="match status" value="1"/>
</dbReference>
<protein>
    <submittedName>
        <fullName evidence="5">Amino acid adenylation domain-containing protein</fullName>
    </submittedName>
</protein>
<dbReference type="InterPro" id="IPR025110">
    <property type="entry name" value="AMP-bd_C"/>
</dbReference>
<comment type="cofactor">
    <cofactor evidence="1">
        <name>pantetheine 4'-phosphate</name>
        <dbReference type="ChEBI" id="CHEBI:47942"/>
    </cofactor>
</comment>
<keyword evidence="2" id="KW-0596">Phosphopantetheine</keyword>
<dbReference type="InterPro" id="IPR010071">
    <property type="entry name" value="AA_adenyl_dom"/>
</dbReference>
<dbReference type="Gene3D" id="3.40.50.12780">
    <property type="entry name" value="N-terminal domain of ligase-like"/>
    <property type="match status" value="1"/>
</dbReference>
<dbReference type="Gene3D" id="3.30.559.30">
    <property type="entry name" value="Nonribosomal peptide synthetase, condensation domain"/>
    <property type="match status" value="1"/>
</dbReference>
<evidence type="ECO:0000313" key="6">
    <source>
        <dbReference type="Proteomes" id="UP000256845"/>
    </source>
</evidence>
<dbReference type="Gene3D" id="1.10.10.1830">
    <property type="entry name" value="Non-ribosomal peptide synthase, adenylation domain"/>
    <property type="match status" value="1"/>
</dbReference>
<organism evidence="5 6">
    <name type="scientific">Aestuariispira insulae</name>
    <dbReference type="NCBI Taxonomy" id="1461337"/>
    <lineage>
        <taxon>Bacteria</taxon>
        <taxon>Pseudomonadati</taxon>
        <taxon>Pseudomonadota</taxon>
        <taxon>Alphaproteobacteria</taxon>
        <taxon>Rhodospirillales</taxon>
        <taxon>Kiloniellaceae</taxon>
        <taxon>Aestuariispira</taxon>
    </lineage>
</organism>
<dbReference type="RefSeq" id="WP_115938413.1">
    <property type="nucleotide sequence ID" value="NZ_QRDW01000011.1"/>
</dbReference>
<comment type="caution">
    <text evidence="5">The sequence shown here is derived from an EMBL/GenBank/DDBJ whole genome shotgun (WGS) entry which is preliminary data.</text>
</comment>
<proteinExistence type="predicted"/>
<dbReference type="Pfam" id="PF13193">
    <property type="entry name" value="AMP-binding_C"/>
    <property type="match status" value="1"/>
</dbReference>
<dbReference type="InterPro" id="IPR009081">
    <property type="entry name" value="PP-bd_ACP"/>
</dbReference>
<dbReference type="Pfam" id="PF00668">
    <property type="entry name" value="Condensation"/>
    <property type="match status" value="1"/>
</dbReference>
<dbReference type="Pfam" id="PF00975">
    <property type="entry name" value="Thioesterase"/>
    <property type="match status" value="1"/>
</dbReference>
<dbReference type="EMBL" id="QRDW01000011">
    <property type="protein sequence ID" value="RED45826.1"/>
    <property type="molecule type" value="Genomic_DNA"/>
</dbReference>
<feature type="domain" description="Carrier" evidence="4">
    <location>
        <begin position="1050"/>
        <end position="1125"/>
    </location>
</feature>
<dbReference type="OrthoDB" id="9770470at2"/>
<dbReference type="SUPFAM" id="SSF47336">
    <property type="entry name" value="ACP-like"/>
    <property type="match status" value="1"/>
</dbReference>
<dbReference type="Gene3D" id="3.30.559.10">
    <property type="entry name" value="Chloramphenicol acetyltransferase-like domain"/>
    <property type="match status" value="1"/>
</dbReference>
<evidence type="ECO:0000256" key="3">
    <source>
        <dbReference type="ARBA" id="ARBA00022553"/>
    </source>
</evidence>
<dbReference type="PANTHER" id="PTHR45527:SF1">
    <property type="entry name" value="FATTY ACID SYNTHASE"/>
    <property type="match status" value="1"/>
</dbReference>
<evidence type="ECO:0000256" key="1">
    <source>
        <dbReference type="ARBA" id="ARBA00001957"/>
    </source>
</evidence>
<evidence type="ECO:0000259" key="4">
    <source>
        <dbReference type="PROSITE" id="PS50075"/>
    </source>
</evidence>
<dbReference type="InterPro" id="IPR036736">
    <property type="entry name" value="ACP-like_sf"/>
</dbReference>
<dbReference type="CDD" id="cd19531">
    <property type="entry name" value="LCL_NRPS-like"/>
    <property type="match status" value="1"/>
</dbReference>
<keyword evidence="6" id="KW-1185">Reference proteome</keyword>
<dbReference type="InterPro" id="IPR020845">
    <property type="entry name" value="AMP-binding_CS"/>
</dbReference>
<dbReference type="InterPro" id="IPR000873">
    <property type="entry name" value="AMP-dep_synth/lig_dom"/>
</dbReference>
<dbReference type="Gene3D" id="3.40.50.1820">
    <property type="entry name" value="alpha/beta hydrolase"/>
    <property type="match status" value="1"/>
</dbReference>
<dbReference type="CDD" id="cd05930">
    <property type="entry name" value="A_NRPS"/>
    <property type="match status" value="1"/>
</dbReference>
<dbReference type="GO" id="GO:0044550">
    <property type="term" value="P:secondary metabolite biosynthetic process"/>
    <property type="evidence" value="ECO:0007669"/>
    <property type="project" value="TreeGrafter"/>
</dbReference>
<dbReference type="Gene3D" id="1.10.1200.10">
    <property type="entry name" value="ACP-like"/>
    <property type="match status" value="1"/>
</dbReference>
<sequence>MTPQQLIDFFTQHNAQLHLVDGNIKCRAPKGFLTEERVLLLKQMKPQLISLLTDRLAAEGPKPRTDDRASFPLSHGQRQLWYLQALEPENPFYNNPITLFLDGKLDIDALQGAIDDLMARHESLRTCFVELEGTPVQQIKPHQPFQLTVSDLRHLGLDAATDQAVAAARADARTAFDLSGGALLRSRLWRLSDNRTLWHLNLHHIAADGWSIGLLFDEMSKLYSTRIRNQPSPLPALEIQYADFALWQSQTLGRERLQEQAEYWKTKLADAPPLLDLPTDRPRPPVQIHTGAHCHHDIPEQVAGKLRSLCREIGVSPFSLFMTAFSLVLARYSRQDDILVGTPFAGRNLAQLEPMIGHFINSLVIRNRITPETTAETLIQQTHASLLEAMEHQDLPFEHMVEAVNPERDPAYSPLFQVMMIYQNIPGGGLSLDGLSCQPVETDSATAKYDITLEVFDSEQGLRLGFEYNSHLFDADRMQRMARHIETALTEICLKPKQAVQDIRILTQEERAEILNDWSHGEPCDGDHTFLHHFQYQVTRQPDATALVWDGGTLCYQDLDSASDRLAADLISRKVRTGDPVGILMERSPEQIVAILGILKAGAAFLPLPPDHPVKRLSSFLAESGCGLILCHEGTARLAGELSQNACQLMTISPLKEDWLADGKPRTDDPVQEPPHITADSIAYIIQTSGSTGQPKGIDISHRALGNLVRWSMRAFPAHPGDGMLQKTPCGFDAAIWEFFWPLAAGSRLVIAGPDGHQNPAQMVQMTEDHAITDIQFVPQILQLFLDALKPGQGKSLRRVYCGGGVLTIDLLHQFQAKLPEADLVNVYGPAEACVNSLYHIFPAGLSWDHPDLPVGRPVDGAHVYILDPDGQPVPAGVDGEIHMAGIGLANGYRNRPDLTEERFVPARFDPGERLYRTGDLGHFQPDGTVFFSGRADFQIKLNGQRLEPGEIESALRQIPGIQEASVVLVQREIGAHQLAAVYQTSAPSIRYQTDELEKILGAHLPRFMIPQQFIPVDKMPLNSSGKPDRKAVLKRAEESTQPYKVNLASPRDHVELTIYNIWKRVLLHPSIGIDDSFFHVGGSSIAAIKVVHAIEEHFGIRLPVRDFITMPTIQALGGWIRDGAKPEQERGNLVQFRAGTGRKKVICIHPAGGTAFCYLSLAKILPEEIGVIGVQSPGLNEGEEYLPGIPAMAENYLNSLDLNHDCDIILTGLSFGGYVAYEMARLLRARGHHRTSVILLDTQGTDDPTLRNAMAPVEMAEFRDKLIKFNGMYPGIDDGQIERYFHVYNHNRMSVPGYDCPAHDGRVVFVQAMGNHPRALLHELRKFWRDRTTDMLVTLVRGDHWELLETEEINRVASLMKREFDLLSSRSSAPATTARQTRKFA</sequence>
<dbReference type="NCBIfam" id="TIGR01733">
    <property type="entry name" value="AA-adenyl-dom"/>
    <property type="match status" value="1"/>
</dbReference>